<evidence type="ECO:0000256" key="5">
    <source>
        <dbReference type="ARBA" id="ARBA00023295"/>
    </source>
</evidence>
<evidence type="ECO:0000313" key="8">
    <source>
        <dbReference type="EMBL" id="AXE18560.1"/>
    </source>
</evidence>
<keyword evidence="3 6" id="KW-0732">Signal</keyword>
<dbReference type="SMART" id="SM00812">
    <property type="entry name" value="Alpha_L_fucos"/>
    <property type="match status" value="1"/>
</dbReference>
<evidence type="ECO:0000256" key="4">
    <source>
        <dbReference type="ARBA" id="ARBA00022801"/>
    </source>
</evidence>
<gene>
    <name evidence="8" type="ORF">DR864_12735</name>
</gene>
<name>A0A344TIT9_9BACT</name>
<comment type="similarity">
    <text evidence="1">Belongs to the glycosyl hydrolase 29 family.</text>
</comment>
<feature type="chain" id="PRO_5016881546" description="alpha-L-fucosidase" evidence="6">
    <location>
        <begin position="23"/>
        <end position="557"/>
    </location>
</feature>
<feature type="domain" description="Glycoside hydrolase family 29 N-terminal" evidence="7">
    <location>
        <begin position="60"/>
        <end position="325"/>
    </location>
</feature>
<dbReference type="InterPro" id="IPR057739">
    <property type="entry name" value="Glyco_hydro_29_N"/>
</dbReference>
<dbReference type="InterPro" id="IPR000933">
    <property type="entry name" value="Glyco_hydro_29"/>
</dbReference>
<dbReference type="EMBL" id="CP030850">
    <property type="protein sequence ID" value="AXE18560.1"/>
    <property type="molecule type" value="Genomic_DNA"/>
</dbReference>
<evidence type="ECO:0000259" key="7">
    <source>
        <dbReference type="Pfam" id="PF01120"/>
    </source>
</evidence>
<evidence type="ECO:0000256" key="1">
    <source>
        <dbReference type="ARBA" id="ARBA00007951"/>
    </source>
</evidence>
<accession>A0A344TIT9</accession>
<dbReference type="GO" id="GO:0005764">
    <property type="term" value="C:lysosome"/>
    <property type="evidence" value="ECO:0007669"/>
    <property type="project" value="TreeGrafter"/>
</dbReference>
<reference evidence="8 9" key="1">
    <citation type="submission" date="2018-07" db="EMBL/GenBank/DDBJ databases">
        <title>Genome sequencing of Runella.</title>
        <authorList>
            <person name="Baek M.-G."/>
            <person name="Yi H."/>
        </authorList>
    </citation>
    <scope>NUCLEOTIDE SEQUENCE [LARGE SCALE GENOMIC DNA]</scope>
    <source>
        <strain evidence="8 9">HYN0085</strain>
    </source>
</reference>
<protein>
    <recommendedName>
        <fullName evidence="2">alpha-L-fucosidase</fullName>
        <ecNumber evidence="2">3.2.1.51</ecNumber>
    </recommendedName>
</protein>
<dbReference type="EC" id="3.2.1.51" evidence="2"/>
<dbReference type="AlphaFoldDB" id="A0A344TIT9"/>
<dbReference type="GO" id="GO:0004560">
    <property type="term" value="F:alpha-L-fucosidase activity"/>
    <property type="evidence" value="ECO:0007669"/>
    <property type="project" value="InterPro"/>
</dbReference>
<evidence type="ECO:0000256" key="3">
    <source>
        <dbReference type="ARBA" id="ARBA00022729"/>
    </source>
</evidence>
<dbReference type="KEGG" id="run:DR864_12735"/>
<dbReference type="RefSeq" id="WP_114067343.1">
    <property type="nucleotide sequence ID" value="NZ_CP030850.1"/>
</dbReference>
<dbReference type="Gene3D" id="3.20.20.80">
    <property type="entry name" value="Glycosidases"/>
    <property type="match status" value="1"/>
</dbReference>
<keyword evidence="5" id="KW-0326">Glycosidase</keyword>
<proteinExistence type="inferred from homology"/>
<dbReference type="PANTHER" id="PTHR10030:SF37">
    <property type="entry name" value="ALPHA-L-FUCOSIDASE-RELATED"/>
    <property type="match status" value="1"/>
</dbReference>
<dbReference type="InterPro" id="IPR017853">
    <property type="entry name" value="GH"/>
</dbReference>
<dbReference type="PANTHER" id="PTHR10030">
    <property type="entry name" value="ALPHA-L-FUCOSIDASE"/>
    <property type="match status" value="1"/>
</dbReference>
<dbReference type="OrthoDB" id="1095333at2"/>
<keyword evidence="4" id="KW-0378">Hydrolase</keyword>
<keyword evidence="9" id="KW-1185">Reference proteome</keyword>
<dbReference type="GO" id="GO:0016139">
    <property type="term" value="P:glycoside catabolic process"/>
    <property type="evidence" value="ECO:0007669"/>
    <property type="project" value="TreeGrafter"/>
</dbReference>
<evidence type="ECO:0000313" key="9">
    <source>
        <dbReference type="Proteomes" id="UP000251993"/>
    </source>
</evidence>
<feature type="signal peptide" evidence="6">
    <location>
        <begin position="1"/>
        <end position="22"/>
    </location>
</feature>
<organism evidence="8 9">
    <name type="scientific">Runella rosea</name>
    <dbReference type="NCBI Taxonomy" id="2259595"/>
    <lineage>
        <taxon>Bacteria</taxon>
        <taxon>Pseudomonadati</taxon>
        <taxon>Bacteroidota</taxon>
        <taxon>Cytophagia</taxon>
        <taxon>Cytophagales</taxon>
        <taxon>Spirosomataceae</taxon>
        <taxon>Runella</taxon>
    </lineage>
</organism>
<dbReference type="Proteomes" id="UP000251993">
    <property type="component" value="Chromosome"/>
</dbReference>
<dbReference type="Gene3D" id="2.60.120.260">
    <property type="entry name" value="Galactose-binding domain-like"/>
    <property type="match status" value="1"/>
</dbReference>
<dbReference type="SUPFAM" id="SSF51445">
    <property type="entry name" value="(Trans)glycosidases"/>
    <property type="match status" value="1"/>
</dbReference>
<dbReference type="Pfam" id="PF01120">
    <property type="entry name" value="Alpha_L_fucos"/>
    <property type="match status" value="1"/>
</dbReference>
<dbReference type="GO" id="GO:0006004">
    <property type="term" value="P:fucose metabolic process"/>
    <property type="evidence" value="ECO:0007669"/>
    <property type="project" value="TreeGrafter"/>
</dbReference>
<sequence length="557" mass="63544">MKKIFFIVCLLAHIHLSGQQLAKPSDVQYKWQEQGRIMFVHFGVATWLGQEYDETGEFDISRINPTKLDTDQWCSVAKSWGAKEIIFVAKHAGSFCWWPTYTTEYCVRNIPWKNGKGDVIRDLANSCKKAGLNLGIYIYPGDIKWGAGLGSGGITKDPSKQEAYNKIFRQQLTEVLANYGEMLEVWFDGSCKVPVSDILQKYASKAVIFQGSDATIRWPGTESGILHYPVWNSLKGDVLRSGVATQYDDDPDGDVWAPLEADVTLYNHNWFWSPKNEAKRRSVEELMEIYYKSVGHGGTLLLNSNPDTTGLIPAGDVKRYAEFGAEVSRRFNRPLAEVKNKTAKEVELVLTKPTKVNHIILKEDYRQGHRIRKYELWGLTKNKWEKLTDGRSVGVTKIDYFDDVELTAIKLKVTENKGTPLIRSMTAYYVTNFELPKSEKEAKEYTIVQEWDTKDFVNGKGHMRIDLGKYITAPGQYEVSFTNAVSVTGMYVEKAEIIFDNDPNTLQEFIQRKRKENVFFINRTGQIDKGTSSILNVVMSSDNRSFQNKGFVKIRKR</sequence>
<evidence type="ECO:0000256" key="2">
    <source>
        <dbReference type="ARBA" id="ARBA00012662"/>
    </source>
</evidence>
<evidence type="ECO:0000256" key="6">
    <source>
        <dbReference type="SAM" id="SignalP"/>
    </source>
</evidence>